<organism evidence="1 2">
    <name type="scientific">Macrosiphum euphorbiae</name>
    <name type="common">potato aphid</name>
    <dbReference type="NCBI Taxonomy" id="13131"/>
    <lineage>
        <taxon>Eukaryota</taxon>
        <taxon>Metazoa</taxon>
        <taxon>Ecdysozoa</taxon>
        <taxon>Arthropoda</taxon>
        <taxon>Hexapoda</taxon>
        <taxon>Insecta</taxon>
        <taxon>Pterygota</taxon>
        <taxon>Neoptera</taxon>
        <taxon>Paraneoptera</taxon>
        <taxon>Hemiptera</taxon>
        <taxon>Sternorrhyncha</taxon>
        <taxon>Aphidomorpha</taxon>
        <taxon>Aphidoidea</taxon>
        <taxon>Aphididae</taxon>
        <taxon>Macrosiphini</taxon>
        <taxon>Macrosiphum</taxon>
    </lineage>
</organism>
<accession>A0AAV0WLS5</accession>
<sequence>MNHYWGSFDWENTFSLYTVDDSAVVFNDALPSSINKFVPNKVWSPSKFPKWTSRSLKDLITNKNKAHAIYKRTKSISDYLVFSEYRAQCKRQSKVDNSVHINCTEVALSSSPSNFWKFVNNLCPILKLVQHTIN</sequence>
<protein>
    <submittedName>
        <fullName evidence="1">Uncharacterized protein</fullName>
    </submittedName>
</protein>
<name>A0AAV0WLS5_9HEMI</name>
<dbReference type="EMBL" id="CARXXK010000002">
    <property type="protein sequence ID" value="CAI6356698.1"/>
    <property type="molecule type" value="Genomic_DNA"/>
</dbReference>
<keyword evidence="2" id="KW-1185">Reference proteome</keyword>
<proteinExistence type="predicted"/>
<evidence type="ECO:0000313" key="2">
    <source>
        <dbReference type="Proteomes" id="UP001160148"/>
    </source>
</evidence>
<reference evidence="1 2" key="1">
    <citation type="submission" date="2023-01" db="EMBL/GenBank/DDBJ databases">
        <authorList>
            <person name="Whitehead M."/>
        </authorList>
    </citation>
    <scope>NUCLEOTIDE SEQUENCE [LARGE SCALE GENOMIC DNA]</scope>
</reference>
<comment type="caution">
    <text evidence="1">The sequence shown here is derived from an EMBL/GenBank/DDBJ whole genome shotgun (WGS) entry which is preliminary data.</text>
</comment>
<dbReference type="AlphaFoldDB" id="A0AAV0WLS5"/>
<evidence type="ECO:0000313" key="1">
    <source>
        <dbReference type="EMBL" id="CAI6356698.1"/>
    </source>
</evidence>
<dbReference type="Proteomes" id="UP001160148">
    <property type="component" value="Unassembled WGS sequence"/>
</dbReference>
<gene>
    <name evidence="1" type="ORF">MEUPH1_LOCUS12407</name>
</gene>